<keyword evidence="2 5" id="KW-0812">Transmembrane</keyword>
<feature type="domain" description="Major facilitator superfamily (MFS) profile" evidence="6">
    <location>
        <begin position="7"/>
        <end position="380"/>
    </location>
</feature>
<feature type="transmembrane region" description="Helical" evidence="5">
    <location>
        <begin position="236"/>
        <end position="257"/>
    </location>
</feature>
<dbReference type="PROSITE" id="PS50850">
    <property type="entry name" value="MFS"/>
    <property type="match status" value="1"/>
</dbReference>
<feature type="transmembrane region" description="Helical" evidence="5">
    <location>
        <begin position="46"/>
        <end position="65"/>
    </location>
</feature>
<feature type="transmembrane region" description="Helical" evidence="5">
    <location>
        <begin position="332"/>
        <end position="350"/>
    </location>
</feature>
<keyword evidence="3 5" id="KW-1133">Transmembrane helix</keyword>
<dbReference type="Gene3D" id="1.20.1250.20">
    <property type="entry name" value="MFS general substrate transporter like domains"/>
    <property type="match status" value="2"/>
</dbReference>
<dbReference type="Proteomes" id="UP001595699">
    <property type="component" value="Unassembled WGS sequence"/>
</dbReference>
<feature type="transmembrane region" description="Helical" evidence="5">
    <location>
        <begin position="269"/>
        <end position="287"/>
    </location>
</feature>
<sequence length="388" mass="39227">MLAHRRARIAVSAAFWIQGMVLATLLSKLSVFKSTHGLSETEVTLVVLSIAVVAGGGSLAAGAVAQRVGSSWTLRGGMVVVSVAAGAAAFAPTLPLMFAAFVLYGFGVGAIDAAMNAQGIAVQELYGRSIMAGFHCVWSIASVAGALYASATAALGWSLGPSLGVLTLVGIAAMLVAGPSFVRETPEVVAAQLTTEKVPWRPLLLVGVAVVVFYVMDSGGLNWSALYLQEALHASLAIAPLGLAGYQVGSIVTRAFADRLAGKFGPVRVVQAGTVIGMIGLLGIVAAPGPLLAIAGFFVTGLGLPVVAPFAFTAAAAAAPGRPDVAISRLNLFNYAGTILGSVLIGTVYAAGQLRLAFAIPLVLAGLILLVARAFAPRTPVATVGEPA</sequence>
<dbReference type="EMBL" id="JBHRZH010000009">
    <property type="protein sequence ID" value="MFC3761620.1"/>
    <property type="molecule type" value="Genomic_DNA"/>
</dbReference>
<evidence type="ECO:0000256" key="1">
    <source>
        <dbReference type="ARBA" id="ARBA00004651"/>
    </source>
</evidence>
<comment type="caution">
    <text evidence="7">The sequence shown here is derived from an EMBL/GenBank/DDBJ whole genome shotgun (WGS) entry which is preliminary data.</text>
</comment>
<feature type="transmembrane region" description="Helical" evidence="5">
    <location>
        <begin position="198"/>
        <end position="216"/>
    </location>
</feature>
<dbReference type="Pfam" id="PF07690">
    <property type="entry name" value="MFS_1"/>
    <property type="match status" value="1"/>
</dbReference>
<dbReference type="PANTHER" id="PTHR23514">
    <property type="entry name" value="BYPASS OF STOP CODON PROTEIN 6"/>
    <property type="match status" value="1"/>
</dbReference>
<evidence type="ECO:0000256" key="4">
    <source>
        <dbReference type="ARBA" id="ARBA00023136"/>
    </source>
</evidence>
<dbReference type="CDD" id="cd17393">
    <property type="entry name" value="MFS_MosC_like"/>
    <property type="match status" value="1"/>
</dbReference>
<feature type="transmembrane region" description="Helical" evidence="5">
    <location>
        <begin position="97"/>
        <end position="117"/>
    </location>
</feature>
<dbReference type="InterPro" id="IPR051788">
    <property type="entry name" value="MFS_Transporter"/>
</dbReference>
<dbReference type="RefSeq" id="WP_205114171.1">
    <property type="nucleotide sequence ID" value="NZ_JAFBCM010000001.1"/>
</dbReference>
<dbReference type="PANTHER" id="PTHR23514:SF13">
    <property type="entry name" value="INNER MEMBRANE PROTEIN YBJJ"/>
    <property type="match status" value="1"/>
</dbReference>
<feature type="transmembrane region" description="Helical" evidence="5">
    <location>
        <begin position="129"/>
        <end position="149"/>
    </location>
</feature>
<feature type="transmembrane region" description="Helical" evidence="5">
    <location>
        <begin position="293"/>
        <end position="320"/>
    </location>
</feature>
<keyword evidence="4 5" id="KW-0472">Membrane</keyword>
<comment type="subcellular location">
    <subcellularLocation>
        <location evidence="1">Cell membrane</location>
        <topology evidence="1">Multi-pass membrane protein</topology>
    </subcellularLocation>
</comment>
<evidence type="ECO:0000256" key="3">
    <source>
        <dbReference type="ARBA" id="ARBA00022989"/>
    </source>
</evidence>
<evidence type="ECO:0000313" key="8">
    <source>
        <dbReference type="Proteomes" id="UP001595699"/>
    </source>
</evidence>
<evidence type="ECO:0000313" key="7">
    <source>
        <dbReference type="EMBL" id="MFC3761620.1"/>
    </source>
</evidence>
<evidence type="ECO:0000259" key="6">
    <source>
        <dbReference type="PROSITE" id="PS50850"/>
    </source>
</evidence>
<feature type="transmembrane region" description="Helical" evidence="5">
    <location>
        <begin position="72"/>
        <end position="91"/>
    </location>
</feature>
<feature type="transmembrane region" description="Helical" evidence="5">
    <location>
        <begin position="155"/>
        <end position="177"/>
    </location>
</feature>
<dbReference type="SUPFAM" id="SSF103473">
    <property type="entry name" value="MFS general substrate transporter"/>
    <property type="match status" value="1"/>
</dbReference>
<evidence type="ECO:0000256" key="2">
    <source>
        <dbReference type="ARBA" id="ARBA00022692"/>
    </source>
</evidence>
<keyword evidence="8" id="KW-1185">Reference proteome</keyword>
<reference evidence="8" key="1">
    <citation type="journal article" date="2019" name="Int. J. Syst. Evol. Microbiol.">
        <title>The Global Catalogue of Microorganisms (GCM) 10K type strain sequencing project: providing services to taxonomists for standard genome sequencing and annotation.</title>
        <authorList>
            <consortium name="The Broad Institute Genomics Platform"/>
            <consortium name="The Broad Institute Genome Sequencing Center for Infectious Disease"/>
            <person name="Wu L."/>
            <person name="Ma J."/>
        </authorList>
    </citation>
    <scope>NUCLEOTIDE SEQUENCE [LARGE SCALE GENOMIC DNA]</scope>
    <source>
        <strain evidence="8">CGMCC 4.7241</strain>
    </source>
</reference>
<evidence type="ECO:0000256" key="5">
    <source>
        <dbReference type="SAM" id="Phobius"/>
    </source>
</evidence>
<feature type="transmembrane region" description="Helical" evidence="5">
    <location>
        <begin position="356"/>
        <end position="376"/>
    </location>
</feature>
<feature type="transmembrane region" description="Helical" evidence="5">
    <location>
        <begin position="7"/>
        <end position="26"/>
    </location>
</feature>
<protein>
    <submittedName>
        <fullName evidence="7">MFS transporter</fullName>
    </submittedName>
</protein>
<accession>A0ABV7YC96</accession>
<gene>
    <name evidence="7" type="ORF">ACFOUW_12305</name>
</gene>
<dbReference type="InterPro" id="IPR011701">
    <property type="entry name" value="MFS"/>
</dbReference>
<proteinExistence type="predicted"/>
<name>A0ABV7YC96_9ACTN</name>
<dbReference type="InterPro" id="IPR020846">
    <property type="entry name" value="MFS_dom"/>
</dbReference>
<organism evidence="7 8">
    <name type="scientific">Tenggerimyces flavus</name>
    <dbReference type="NCBI Taxonomy" id="1708749"/>
    <lineage>
        <taxon>Bacteria</taxon>
        <taxon>Bacillati</taxon>
        <taxon>Actinomycetota</taxon>
        <taxon>Actinomycetes</taxon>
        <taxon>Propionibacteriales</taxon>
        <taxon>Nocardioidaceae</taxon>
        <taxon>Tenggerimyces</taxon>
    </lineage>
</organism>
<dbReference type="InterPro" id="IPR036259">
    <property type="entry name" value="MFS_trans_sf"/>
</dbReference>